<dbReference type="GO" id="GO:0006817">
    <property type="term" value="P:phosphate ion transport"/>
    <property type="evidence" value="ECO:0007669"/>
    <property type="project" value="UniProtKB-KW"/>
</dbReference>
<feature type="domain" description="PhoU" evidence="9">
    <location>
        <begin position="119"/>
        <end position="203"/>
    </location>
</feature>
<evidence type="ECO:0000256" key="3">
    <source>
        <dbReference type="ARBA" id="ARBA00011738"/>
    </source>
</evidence>
<protein>
    <recommendedName>
        <fullName evidence="8">Phosphate-specific transport system accessory protein PhoU</fullName>
    </recommendedName>
</protein>
<organism evidence="10 11">
    <name type="scientific">Calditerrivibrio nitroreducens</name>
    <dbReference type="NCBI Taxonomy" id="477976"/>
    <lineage>
        <taxon>Bacteria</taxon>
        <taxon>Pseudomonadati</taxon>
        <taxon>Deferribacterota</taxon>
        <taxon>Deferribacteres</taxon>
        <taxon>Deferribacterales</taxon>
        <taxon>Calditerrivibrionaceae</taxon>
    </lineage>
</organism>
<reference evidence="10 11" key="1">
    <citation type="submission" date="2018-01" db="EMBL/GenBank/DDBJ databases">
        <title>Metagenomic assembled genomes from two thermal pools in the Uzon Caldera, Kamchatka, Russia.</title>
        <authorList>
            <person name="Wilkins L."/>
            <person name="Ettinger C."/>
        </authorList>
    </citation>
    <scope>NUCLEOTIDE SEQUENCE [LARGE SCALE GENOMIC DNA]</scope>
    <source>
        <strain evidence="10">ZAV-05</strain>
    </source>
</reference>
<evidence type="ECO:0000313" key="11">
    <source>
        <dbReference type="Proteomes" id="UP000242881"/>
    </source>
</evidence>
<evidence type="ECO:0000256" key="5">
    <source>
        <dbReference type="ARBA" id="ARBA00022490"/>
    </source>
</evidence>
<evidence type="ECO:0000256" key="6">
    <source>
        <dbReference type="ARBA" id="ARBA00022592"/>
    </source>
</evidence>
<dbReference type="PANTHER" id="PTHR42930">
    <property type="entry name" value="PHOSPHATE-SPECIFIC TRANSPORT SYSTEM ACCESSORY PROTEIN PHOU"/>
    <property type="match status" value="1"/>
</dbReference>
<comment type="similarity">
    <text evidence="2 8">Belongs to the PhoU family.</text>
</comment>
<dbReference type="PANTHER" id="PTHR42930:SF3">
    <property type="entry name" value="PHOSPHATE-SPECIFIC TRANSPORT SYSTEM ACCESSORY PROTEIN PHOU"/>
    <property type="match status" value="1"/>
</dbReference>
<dbReference type="GO" id="GO:0045936">
    <property type="term" value="P:negative regulation of phosphate metabolic process"/>
    <property type="evidence" value="ECO:0007669"/>
    <property type="project" value="InterPro"/>
</dbReference>
<dbReference type="Gene3D" id="1.20.58.220">
    <property type="entry name" value="Phosphate transport system protein phou homolog 2, domain 2"/>
    <property type="match status" value="2"/>
</dbReference>
<keyword evidence="5 8" id="KW-0963">Cytoplasm</keyword>
<evidence type="ECO:0000256" key="4">
    <source>
        <dbReference type="ARBA" id="ARBA00022448"/>
    </source>
</evidence>
<dbReference type="RefSeq" id="WP_424605784.1">
    <property type="nucleotide sequence ID" value="NZ_JBNAVA010000007.1"/>
</dbReference>
<keyword evidence="6 8" id="KW-0592">Phosphate transport</keyword>
<dbReference type="GO" id="GO:0030643">
    <property type="term" value="P:intracellular phosphate ion homeostasis"/>
    <property type="evidence" value="ECO:0007669"/>
    <property type="project" value="InterPro"/>
</dbReference>
<dbReference type="FunFam" id="1.20.58.220:FF:000004">
    <property type="entry name" value="Phosphate-specific transport system accessory protein PhoU"/>
    <property type="match status" value="1"/>
</dbReference>
<comment type="caution">
    <text evidence="10">The sequence shown here is derived from an EMBL/GenBank/DDBJ whole genome shotgun (WGS) entry which is preliminary data.</text>
</comment>
<dbReference type="SUPFAM" id="SSF109755">
    <property type="entry name" value="PhoU-like"/>
    <property type="match status" value="1"/>
</dbReference>
<dbReference type="InterPro" id="IPR028366">
    <property type="entry name" value="PhoU"/>
</dbReference>
<accession>A0A2J6WP38</accession>
<dbReference type="InterPro" id="IPR038078">
    <property type="entry name" value="PhoU-like_sf"/>
</dbReference>
<evidence type="ECO:0000313" key="10">
    <source>
        <dbReference type="EMBL" id="PMP72125.1"/>
    </source>
</evidence>
<dbReference type="NCBIfam" id="TIGR02135">
    <property type="entry name" value="phoU_full"/>
    <property type="match status" value="1"/>
</dbReference>
<dbReference type="PIRSF" id="PIRSF003107">
    <property type="entry name" value="PhoU"/>
    <property type="match status" value="1"/>
</dbReference>
<evidence type="ECO:0000256" key="7">
    <source>
        <dbReference type="ARBA" id="ARBA00056181"/>
    </source>
</evidence>
<comment type="subunit">
    <text evidence="3 8">Homodimer.</text>
</comment>
<evidence type="ECO:0000256" key="2">
    <source>
        <dbReference type="ARBA" id="ARBA00008107"/>
    </source>
</evidence>
<comment type="subcellular location">
    <subcellularLocation>
        <location evidence="1 8">Cytoplasm</location>
    </subcellularLocation>
</comment>
<proteinExistence type="inferred from homology"/>
<evidence type="ECO:0000256" key="1">
    <source>
        <dbReference type="ARBA" id="ARBA00004496"/>
    </source>
</evidence>
<evidence type="ECO:0000259" key="9">
    <source>
        <dbReference type="Pfam" id="PF01895"/>
    </source>
</evidence>
<feature type="domain" description="PhoU" evidence="9">
    <location>
        <begin position="15"/>
        <end position="103"/>
    </location>
</feature>
<name>A0A2J6WP38_9BACT</name>
<dbReference type="Pfam" id="PF01895">
    <property type="entry name" value="PhoU"/>
    <property type="match status" value="2"/>
</dbReference>
<comment type="function">
    <text evidence="7 8">Plays a role in the regulation of phosphate uptake.</text>
</comment>
<evidence type="ECO:0000256" key="8">
    <source>
        <dbReference type="PIRNR" id="PIRNR003107"/>
    </source>
</evidence>
<dbReference type="AlphaFoldDB" id="A0A2J6WP38"/>
<dbReference type="GO" id="GO:0005737">
    <property type="term" value="C:cytoplasm"/>
    <property type="evidence" value="ECO:0007669"/>
    <property type="project" value="UniProtKB-SubCell"/>
</dbReference>
<sequence length="226" mass="25955">MKPLDTLINEIKVLLAEMTDKVTCMISDVIESLVERENEIAENVIGMDEEVDQLDNRIEELCFNALALYEPKAIDLRFIVTTLRIIVDLERIGDYCVDIAEEVIKLNQIPPIKPYIDLPKMANYSSVMVKEAINGFFAKDHKVALKVIKDDDFIDNLNNQILRELLTYIVEDFRKTKGCLSLIFISKNLERIADHATNIAEMVYFISKGENIRHKNYNEIGENGNE</sequence>
<gene>
    <name evidence="10" type="primary">phoU</name>
    <name evidence="10" type="ORF">C0187_02425</name>
</gene>
<dbReference type="InterPro" id="IPR026022">
    <property type="entry name" value="PhoU_dom"/>
</dbReference>
<keyword evidence="4 8" id="KW-0813">Transport</keyword>
<dbReference type="Proteomes" id="UP000242881">
    <property type="component" value="Unassembled WGS sequence"/>
</dbReference>
<dbReference type="EMBL" id="PNIN01000027">
    <property type="protein sequence ID" value="PMP72125.1"/>
    <property type="molecule type" value="Genomic_DNA"/>
</dbReference>